<dbReference type="FunFam" id="3.40.630.70:FF:000001">
    <property type="entry name" value="Leucyl/phenylalanyl-tRNA--protein transferase"/>
    <property type="match status" value="1"/>
</dbReference>
<dbReference type="Pfam" id="PF03588">
    <property type="entry name" value="Leu_Phe_trans"/>
    <property type="match status" value="1"/>
</dbReference>
<gene>
    <name evidence="15" type="primary">aat</name>
    <name evidence="16" type="ORF">SAMN03080615_02704</name>
</gene>
<evidence type="ECO:0000256" key="13">
    <source>
        <dbReference type="ARBA" id="ARBA00077165"/>
    </source>
</evidence>
<dbReference type="PANTHER" id="PTHR30098">
    <property type="entry name" value="LEUCYL/PHENYLALANYL-TRNA--PROTEIN TRANSFERASE"/>
    <property type="match status" value="1"/>
</dbReference>
<reference evidence="17" key="1">
    <citation type="submission" date="2016-10" db="EMBL/GenBank/DDBJ databases">
        <authorList>
            <person name="Varghese N."/>
            <person name="Submissions S."/>
        </authorList>
    </citation>
    <scope>NUCLEOTIDE SEQUENCE [LARGE SCALE GENOMIC DNA]</scope>
    <source>
        <strain evidence="17">DSM 18887</strain>
    </source>
</reference>
<dbReference type="PANTHER" id="PTHR30098:SF2">
    <property type="entry name" value="LEUCYL_PHENYLALANYL-TRNA--PROTEIN TRANSFERASE"/>
    <property type="match status" value="1"/>
</dbReference>
<dbReference type="InterPro" id="IPR016181">
    <property type="entry name" value="Acyl_CoA_acyltransferase"/>
</dbReference>
<evidence type="ECO:0000256" key="12">
    <source>
        <dbReference type="ARBA" id="ARBA00077136"/>
    </source>
</evidence>
<organism evidence="16 17">
    <name type="scientific">Amphritea atlantica</name>
    <dbReference type="NCBI Taxonomy" id="355243"/>
    <lineage>
        <taxon>Bacteria</taxon>
        <taxon>Pseudomonadati</taxon>
        <taxon>Pseudomonadota</taxon>
        <taxon>Gammaproteobacteria</taxon>
        <taxon>Oceanospirillales</taxon>
        <taxon>Oceanospirillaceae</taxon>
        <taxon>Amphritea</taxon>
    </lineage>
</organism>
<evidence type="ECO:0000256" key="10">
    <source>
        <dbReference type="ARBA" id="ARBA00066767"/>
    </source>
</evidence>
<dbReference type="InterPro" id="IPR004616">
    <property type="entry name" value="Leu/Phe-tRNA_Trfase"/>
</dbReference>
<dbReference type="AlphaFoldDB" id="A0A1H9IR05"/>
<sequence>MILWLDPYSNQFPPITQALDDPNGLLAAGGDLSPERLIAAYRQGIFPWYSPGEPILWWSPDPRCTLIPGQIHISRSLRKAIRNTEFEITFDRAFIQVIEACAAPRHYSDSTWISAPMQSAYTELHHRGYAHSVELWQNGALTGGLYGIAMGRLFFGESMFSRATNASKIAFAFFARQLEKWGYALIDCQIENDHLTSLGANSIPRAEFKQYLDTHLETELSHRWHFDIDKEDVVRTE</sequence>
<dbReference type="SUPFAM" id="SSF55729">
    <property type="entry name" value="Acyl-CoA N-acyltransferases (Nat)"/>
    <property type="match status" value="1"/>
</dbReference>
<evidence type="ECO:0000313" key="17">
    <source>
        <dbReference type="Proteomes" id="UP000198749"/>
    </source>
</evidence>
<dbReference type="HAMAP" id="MF_00688">
    <property type="entry name" value="Leu_Phe_trans"/>
    <property type="match status" value="1"/>
</dbReference>
<evidence type="ECO:0000256" key="1">
    <source>
        <dbReference type="ARBA" id="ARBA00004496"/>
    </source>
</evidence>
<proteinExistence type="inferred from homology"/>
<dbReference type="EMBL" id="FOGB01000007">
    <property type="protein sequence ID" value="SEQ76825.1"/>
    <property type="molecule type" value="Genomic_DNA"/>
</dbReference>
<dbReference type="STRING" id="355243.SAMN03080615_02704"/>
<evidence type="ECO:0000256" key="7">
    <source>
        <dbReference type="ARBA" id="ARBA00051538"/>
    </source>
</evidence>
<evidence type="ECO:0000256" key="6">
    <source>
        <dbReference type="ARBA" id="ARBA00050652"/>
    </source>
</evidence>
<dbReference type="Proteomes" id="UP000198749">
    <property type="component" value="Unassembled WGS sequence"/>
</dbReference>
<keyword evidence="4 15" id="KW-0012">Acyltransferase</keyword>
<dbReference type="OrthoDB" id="9790282at2"/>
<dbReference type="GO" id="GO:0008914">
    <property type="term" value="F:leucyl-tRNA--protein transferase activity"/>
    <property type="evidence" value="ECO:0007669"/>
    <property type="project" value="UniProtKB-UniRule"/>
</dbReference>
<evidence type="ECO:0000256" key="2">
    <source>
        <dbReference type="ARBA" id="ARBA00022490"/>
    </source>
</evidence>
<evidence type="ECO:0000256" key="3">
    <source>
        <dbReference type="ARBA" id="ARBA00022679"/>
    </source>
</evidence>
<comment type="catalytic activity">
    <reaction evidence="6 15">
        <text>N-terminal L-arginyl-[protein] + L-leucyl-tRNA(Leu) = N-terminal L-leucyl-L-arginyl-[protein] + tRNA(Leu) + H(+)</text>
        <dbReference type="Rhea" id="RHEA:50416"/>
        <dbReference type="Rhea" id="RHEA-COMP:9613"/>
        <dbReference type="Rhea" id="RHEA-COMP:9622"/>
        <dbReference type="Rhea" id="RHEA-COMP:12672"/>
        <dbReference type="Rhea" id="RHEA-COMP:12673"/>
        <dbReference type="ChEBI" id="CHEBI:15378"/>
        <dbReference type="ChEBI" id="CHEBI:64719"/>
        <dbReference type="ChEBI" id="CHEBI:78442"/>
        <dbReference type="ChEBI" id="CHEBI:78494"/>
        <dbReference type="ChEBI" id="CHEBI:133044"/>
        <dbReference type="EC" id="2.3.2.6"/>
    </reaction>
</comment>
<accession>A0A1H9IR05</accession>
<evidence type="ECO:0000256" key="9">
    <source>
        <dbReference type="ARBA" id="ARBA00061535"/>
    </source>
</evidence>
<evidence type="ECO:0000256" key="15">
    <source>
        <dbReference type="HAMAP-Rule" id="MF_00688"/>
    </source>
</evidence>
<keyword evidence="3 15" id="KW-0808">Transferase</keyword>
<evidence type="ECO:0000313" key="16">
    <source>
        <dbReference type="EMBL" id="SEQ76825.1"/>
    </source>
</evidence>
<evidence type="ECO:0000256" key="11">
    <source>
        <dbReference type="ARBA" id="ARBA00074372"/>
    </source>
</evidence>
<comment type="similarity">
    <text evidence="9 15">Belongs to the L/F-transferase family.</text>
</comment>
<comment type="subcellular location">
    <subcellularLocation>
        <location evidence="1 15">Cytoplasm</location>
    </subcellularLocation>
</comment>
<dbReference type="Gene3D" id="3.30.70.3550">
    <property type="entry name" value="Leucyl/phenylalanyl-tRNA-protein transferase, N-terminal domain"/>
    <property type="match status" value="1"/>
</dbReference>
<comment type="catalytic activity">
    <reaction evidence="5 15">
        <text>L-phenylalanyl-tRNA(Phe) + an N-terminal L-alpha-aminoacyl-[protein] = an N-terminal L-phenylalanyl-L-alpha-aminoacyl-[protein] + tRNA(Phe)</text>
        <dbReference type="Rhea" id="RHEA:43632"/>
        <dbReference type="Rhea" id="RHEA-COMP:9668"/>
        <dbReference type="Rhea" id="RHEA-COMP:9699"/>
        <dbReference type="Rhea" id="RHEA-COMP:10636"/>
        <dbReference type="Rhea" id="RHEA-COMP:10637"/>
        <dbReference type="ChEBI" id="CHEBI:78442"/>
        <dbReference type="ChEBI" id="CHEBI:78531"/>
        <dbReference type="ChEBI" id="CHEBI:78597"/>
        <dbReference type="ChEBI" id="CHEBI:83561"/>
        <dbReference type="EC" id="2.3.2.6"/>
    </reaction>
</comment>
<protein>
    <recommendedName>
        <fullName evidence="11 15">Leucyl/phenylalanyl-tRNA--protein transferase</fullName>
        <ecNumber evidence="10 15">2.3.2.6</ecNumber>
    </recommendedName>
    <alternativeName>
        <fullName evidence="12 15">L/F-transferase</fullName>
    </alternativeName>
    <alternativeName>
        <fullName evidence="13 15">Leucyltransferase</fullName>
    </alternativeName>
    <alternativeName>
        <fullName evidence="14 15">Phenyalanyltransferase</fullName>
    </alternativeName>
</protein>
<comment type="catalytic activity">
    <reaction evidence="7 15">
        <text>N-terminal L-lysyl-[protein] + L-leucyl-tRNA(Leu) = N-terminal L-leucyl-L-lysyl-[protein] + tRNA(Leu) + H(+)</text>
        <dbReference type="Rhea" id="RHEA:12340"/>
        <dbReference type="Rhea" id="RHEA-COMP:9613"/>
        <dbReference type="Rhea" id="RHEA-COMP:9622"/>
        <dbReference type="Rhea" id="RHEA-COMP:12670"/>
        <dbReference type="Rhea" id="RHEA-COMP:12671"/>
        <dbReference type="ChEBI" id="CHEBI:15378"/>
        <dbReference type="ChEBI" id="CHEBI:65249"/>
        <dbReference type="ChEBI" id="CHEBI:78442"/>
        <dbReference type="ChEBI" id="CHEBI:78494"/>
        <dbReference type="ChEBI" id="CHEBI:133043"/>
        <dbReference type="EC" id="2.3.2.6"/>
    </reaction>
</comment>
<evidence type="ECO:0000256" key="5">
    <source>
        <dbReference type="ARBA" id="ARBA00050607"/>
    </source>
</evidence>
<comment type="function">
    <text evidence="8 15">Functions in the N-end rule pathway of protein degradation where it conjugates Leu, Phe and, less efficiently, Met from aminoacyl-tRNAs to the N-termini of proteins containing an N-terminal arginine or lysine.</text>
</comment>
<dbReference type="FunFam" id="3.30.70.3550:FF:000001">
    <property type="entry name" value="Leucyl/phenylalanyl-tRNA--protein transferase"/>
    <property type="match status" value="1"/>
</dbReference>
<dbReference type="NCBIfam" id="TIGR00667">
    <property type="entry name" value="aat"/>
    <property type="match status" value="1"/>
</dbReference>
<dbReference type="EC" id="2.3.2.6" evidence="10 15"/>
<evidence type="ECO:0000256" key="14">
    <source>
        <dbReference type="ARBA" id="ARBA00083640"/>
    </source>
</evidence>
<keyword evidence="17" id="KW-1185">Reference proteome</keyword>
<dbReference type="InterPro" id="IPR042203">
    <property type="entry name" value="Leu/Phe-tRNA_Trfase_C"/>
</dbReference>
<dbReference type="Gene3D" id="3.40.630.70">
    <property type="entry name" value="Leucyl/phenylalanyl-tRNA-protein transferase, C-terminal domain"/>
    <property type="match status" value="1"/>
</dbReference>
<dbReference type="RefSeq" id="WP_091359130.1">
    <property type="nucleotide sequence ID" value="NZ_AP025284.1"/>
</dbReference>
<name>A0A1H9IR05_9GAMM</name>
<keyword evidence="2 15" id="KW-0963">Cytoplasm</keyword>
<dbReference type="InterPro" id="IPR042221">
    <property type="entry name" value="Leu/Phe-tRNA_Trfase_N"/>
</dbReference>
<evidence type="ECO:0000256" key="8">
    <source>
        <dbReference type="ARBA" id="ARBA00054043"/>
    </source>
</evidence>
<dbReference type="GO" id="GO:0005737">
    <property type="term" value="C:cytoplasm"/>
    <property type="evidence" value="ECO:0007669"/>
    <property type="project" value="UniProtKB-SubCell"/>
</dbReference>
<evidence type="ECO:0000256" key="4">
    <source>
        <dbReference type="ARBA" id="ARBA00023315"/>
    </source>
</evidence>
<dbReference type="GO" id="GO:0030163">
    <property type="term" value="P:protein catabolic process"/>
    <property type="evidence" value="ECO:0007669"/>
    <property type="project" value="UniProtKB-UniRule"/>
</dbReference>